<dbReference type="CDD" id="cd06257">
    <property type="entry name" value="DnaJ"/>
    <property type="match status" value="1"/>
</dbReference>
<feature type="domain" description="J" evidence="14">
    <location>
        <begin position="14"/>
        <end position="79"/>
    </location>
</feature>
<evidence type="ECO:0000256" key="13">
    <source>
        <dbReference type="PIRSR" id="PIRSR602124-3"/>
    </source>
</evidence>
<dbReference type="AlphaFoldDB" id="A0A9J7Y947"/>
<feature type="modified residue" description="N6-acetyllysine" evidence="13">
    <location>
        <position position="188"/>
    </location>
</feature>
<evidence type="ECO:0000256" key="10">
    <source>
        <dbReference type="ARBA" id="ARBA00023186"/>
    </source>
</evidence>
<dbReference type="Proteomes" id="UP001108240">
    <property type="component" value="Unplaced"/>
</dbReference>
<dbReference type="Ensembl" id="ENSCCRT00000177718.1">
    <property type="protein sequence ID" value="ENSCCRP00000115378.1"/>
    <property type="gene ID" value="ENSCCRG00000056896.1"/>
</dbReference>
<feature type="modified residue" description="N6-acetyllysine" evidence="13">
    <location>
        <position position="223"/>
    </location>
</feature>
<evidence type="ECO:0000313" key="15">
    <source>
        <dbReference type="Ensembl" id="ENSCCRP00000115378.1"/>
    </source>
</evidence>
<evidence type="ECO:0000256" key="7">
    <source>
        <dbReference type="ARBA" id="ARBA00022990"/>
    </source>
</evidence>
<sequence>MEAILNRRKQDLEDYYGLLGCDELSSTEQIVSEFKVRALACHPDKHPENPKAVEEFQKLQEAKEVLTDEKKRKNYDLWLRSRIAIPFSEWRALSDSVKTSMHWAARSKKEPMLEAAKDPDLADVHEENLSEEKPSESCIPTDEEQAAGLERRILQAMKKGQDPYSILKPKEYTGSKDDPHIVPSINNKRLVGCICEEDNTAIVWFWLHEGTPQRCPSCGSHYKLVHHELPH</sequence>
<keyword evidence="4" id="KW-0999">Mitochondrion inner membrane</keyword>
<evidence type="ECO:0000256" key="4">
    <source>
        <dbReference type="ARBA" id="ARBA00022792"/>
    </source>
</evidence>
<dbReference type="FunFam" id="2.60.11.10:FF:000001">
    <property type="entry name" value="Cytochrome c oxidase subunit 5B, mitochondrial"/>
    <property type="match status" value="1"/>
</dbReference>
<keyword evidence="7" id="KW-0007">Acetylation</keyword>
<dbReference type="PROSITE" id="PS51359">
    <property type="entry name" value="COX5B_2"/>
    <property type="match status" value="1"/>
</dbReference>
<dbReference type="InterPro" id="IPR036869">
    <property type="entry name" value="J_dom_sf"/>
</dbReference>
<dbReference type="PROSITE" id="PS00848">
    <property type="entry name" value="COX5B_1"/>
    <property type="match status" value="1"/>
</dbReference>
<dbReference type="GO" id="GO:0045277">
    <property type="term" value="C:respiratory chain complex IV"/>
    <property type="evidence" value="ECO:0007669"/>
    <property type="project" value="InterPro"/>
</dbReference>
<feature type="modified residue" description="N6-acetyllysine" evidence="13">
    <location>
        <position position="170"/>
    </location>
</feature>
<evidence type="ECO:0000256" key="11">
    <source>
        <dbReference type="ARBA" id="ARBA00031048"/>
    </source>
</evidence>
<dbReference type="SUPFAM" id="SSF46565">
    <property type="entry name" value="Chaperone J-domain"/>
    <property type="match status" value="1"/>
</dbReference>
<accession>A0A9J7Y947</accession>
<organism evidence="15 16">
    <name type="scientific">Cyprinus carpio carpio</name>
    <dbReference type="NCBI Taxonomy" id="630221"/>
    <lineage>
        <taxon>Eukaryota</taxon>
        <taxon>Metazoa</taxon>
        <taxon>Chordata</taxon>
        <taxon>Craniata</taxon>
        <taxon>Vertebrata</taxon>
        <taxon>Euteleostomi</taxon>
        <taxon>Actinopterygii</taxon>
        <taxon>Neopterygii</taxon>
        <taxon>Teleostei</taxon>
        <taxon>Ostariophysi</taxon>
        <taxon>Cypriniformes</taxon>
        <taxon>Cyprinidae</taxon>
        <taxon>Cyprininae</taxon>
        <taxon>Cyprinus</taxon>
    </lineage>
</organism>
<evidence type="ECO:0000256" key="6">
    <source>
        <dbReference type="ARBA" id="ARBA00022946"/>
    </source>
</evidence>
<evidence type="ECO:0000313" key="16">
    <source>
        <dbReference type="Proteomes" id="UP001108240"/>
    </source>
</evidence>
<keyword evidence="5 12" id="KW-0862">Zinc</keyword>
<dbReference type="GO" id="GO:0005743">
    <property type="term" value="C:mitochondrial inner membrane"/>
    <property type="evidence" value="ECO:0007669"/>
    <property type="project" value="UniProtKB-SubCell"/>
</dbReference>
<dbReference type="Pfam" id="PF01215">
    <property type="entry name" value="COX5B"/>
    <property type="match status" value="1"/>
</dbReference>
<dbReference type="SMART" id="SM00271">
    <property type="entry name" value="DnaJ"/>
    <property type="match status" value="1"/>
</dbReference>
<evidence type="ECO:0000256" key="9">
    <source>
        <dbReference type="ARBA" id="ARBA00023136"/>
    </source>
</evidence>
<dbReference type="InterPro" id="IPR001623">
    <property type="entry name" value="DnaJ_domain"/>
</dbReference>
<feature type="binding site" evidence="12">
    <location>
        <position position="215"/>
    </location>
    <ligand>
        <name>Zn(2+)</name>
        <dbReference type="ChEBI" id="CHEBI:29105"/>
    </ligand>
</feature>
<evidence type="ECO:0000256" key="5">
    <source>
        <dbReference type="ARBA" id="ARBA00022833"/>
    </source>
</evidence>
<dbReference type="PROSITE" id="PS50076">
    <property type="entry name" value="DNAJ_2"/>
    <property type="match status" value="1"/>
</dbReference>
<keyword evidence="3 12" id="KW-0479">Metal-binding</keyword>
<reference evidence="15" key="1">
    <citation type="submission" date="2025-08" db="UniProtKB">
        <authorList>
            <consortium name="Ensembl"/>
        </authorList>
    </citation>
    <scope>IDENTIFICATION</scope>
</reference>
<dbReference type="PRINTS" id="PR00625">
    <property type="entry name" value="JDOMAIN"/>
</dbReference>
<proteinExistence type="predicted"/>
<dbReference type="Gene3D" id="1.10.287.110">
    <property type="entry name" value="DnaJ domain"/>
    <property type="match status" value="1"/>
</dbReference>
<feature type="binding site" evidence="12">
    <location>
        <position position="193"/>
    </location>
    <ligand>
        <name>Zn(2+)</name>
        <dbReference type="ChEBI" id="CHEBI:29105"/>
    </ligand>
</feature>
<dbReference type="InterPro" id="IPR036972">
    <property type="entry name" value="Cyt_c_oxidase_su5b_sf"/>
</dbReference>
<dbReference type="InterPro" id="IPR029827">
    <property type="entry name" value="JDP1-like"/>
</dbReference>
<dbReference type="GO" id="GO:0006123">
    <property type="term" value="P:mitochondrial electron transport, cytochrome c to oxygen"/>
    <property type="evidence" value="ECO:0007669"/>
    <property type="project" value="InterPro"/>
</dbReference>
<evidence type="ECO:0000256" key="12">
    <source>
        <dbReference type="PIRSR" id="PIRSR602124-1"/>
    </source>
</evidence>
<name>A0A9J7Y947_CYPCA</name>
<keyword evidence="9" id="KW-0472">Membrane</keyword>
<dbReference type="PANTHER" id="PTHR44500:SF1">
    <property type="entry name" value="DNAJ HOMOLOG SUBFAMILY C MEMBER 12"/>
    <property type="match status" value="1"/>
</dbReference>
<evidence type="ECO:0000256" key="2">
    <source>
        <dbReference type="ARBA" id="ARBA00020224"/>
    </source>
</evidence>
<keyword evidence="8" id="KW-0496">Mitochondrion</keyword>
<feature type="binding site" evidence="12">
    <location>
        <position position="195"/>
    </location>
    <ligand>
        <name>Zn(2+)</name>
        <dbReference type="ChEBI" id="CHEBI:29105"/>
    </ligand>
</feature>
<keyword evidence="10" id="KW-0143">Chaperone</keyword>
<protein>
    <recommendedName>
        <fullName evidence="2">Cytochrome c oxidase subunit 5B, mitochondrial</fullName>
    </recommendedName>
    <alternativeName>
        <fullName evidence="11">Cytochrome c oxidase polypeptide Vb</fullName>
    </alternativeName>
</protein>
<keyword evidence="6" id="KW-0809">Transit peptide</keyword>
<dbReference type="Gene3D" id="2.60.11.10">
    <property type="entry name" value="Cytochrome c oxidase, subunit Vb"/>
    <property type="match status" value="1"/>
</dbReference>
<dbReference type="InterPro" id="IPR002124">
    <property type="entry name" value="Cyt_c_oxidase_su5b"/>
</dbReference>
<evidence type="ECO:0000259" key="14">
    <source>
        <dbReference type="PROSITE" id="PS50076"/>
    </source>
</evidence>
<evidence type="ECO:0000256" key="1">
    <source>
        <dbReference type="ARBA" id="ARBA00004273"/>
    </source>
</evidence>
<dbReference type="GO" id="GO:0046872">
    <property type="term" value="F:metal ion binding"/>
    <property type="evidence" value="ECO:0007669"/>
    <property type="project" value="UniProtKB-KW"/>
</dbReference>
<feature type="binding site" evidence="12">
    <location>
        <position position="218"/>
    </location>
    <ligand>
        <name>Zn(2+)</name>
        <dbReference type="ChEBI" id="CHEBI:29105"/>
    </ligand>
</feature>
<dbReference type="SUPFAM" id="SSF57802">
    <property type="entry name" value="Rubredoxin-like"/>
    <property type="match status" value="1"/>
</dbReference>
<evidence type="ECO:0000256" key="3">
    <source>
        <dbReference type="ARBA" id="ARBA00022723"/>
    </source>
</evidence>
<dbReference type="CDD" id="cd00924">
    <property type="entry name" value="Cyt_c_Oxidase_Vb"/>
    <property type="match status" value="1"/>
</dbReference>
<evidence type="ECO:0000256" key="8">
    <source>
        <dbReference type="ARBA" id="ARBA00023128"/>
    </source>
</evidence>
<dbReference type="Pfam" id="PF00226">
    <property type="entry name" value="DnaJ"/>
    <property type="match status" value="1"/>
</dbReference>
<dbReference type="GeneTree" id="ENSGT00940000159378"/>
<dbReference type="PANTHER" id="PTHR44500">
    <property type="entry name" value="DNAJ HOMOLOG SUBFAMILY C MEMBER 12"/>
    <property type="match status" value="1"/>
</dbReference>
<comment type="subcellular location">
    <subcellularLocation>
        <location evidence="1">Mitochondrion inner membrane</location>
    </subcellularLocation>
</comment>
<keyword evidence="16" id="KW-1185">Reference proteome</keyword>
<reference evidence="15" key="2">
    <citation type="submission" date="2025-09" db="UniProtKB">
        <authorList>
            <consortium name="Ensembl"/>
        </authorList>
    </citation>
    <scope>IDENTIFICATION</scope>
</reference>